<evidence type="ECO:0000256" key="1">
    <source>
        <dbReference type="SAM" id="MobiDB-lite"/>
    </source>
</evidence>
<dbReference type="Proteomes" id="UP000285301">
    <property type="component" value="Unassembled WGS sequence"/>
</dbReference>
<evidence type="ECO:0000313" key="3">
    <source>
        <dbReference type="Proteomes" id="UP000285301"/>
    </source>
</evidence>
<keyword evidence="3" id="KW-1185">Reference proteome</keyword>
<dbReference type="GO" id="GO:1990112">
    <property type="term" value="C:RQC complex"/>
    <property type="evidence" value="ECO:0007669"/>
    <property type="project" value="TreeGrafter"/>
</dbReference>
<sequence>IMSLRVIRKLKGNDNEIGDKPEQSAEESGSESEAENGLKAKSANAKKKFAVNRFELLNNITNSYSDTEAKEDDDNDQESPNNVKMSGNELESEKHTLEKQSSVDSLKRTKKKKKKVRNQKSAENQLNSPRDDIEASIEEVNQLLGDQSTNKKLSETMLQDTSSKHHKNLLCVETRHLNPENEMKRIFGSKTVQSEQISAHRRKGRGRIAVHKTWTLANPKNWQTIGKPPMSMQHINTVGEGNNKEMFFTFIHTKAYQSIQFQFLDAVESYNPENLMSLLNAYPYHIDTLIQFSDVCRMGEDNQMAAELIERALFCFECVFHPAFNITQGNCRLDYKRPENRSFYIAIFKHILSIGQRGCNRTALEFCKLLLGLDPIGDPLCVIQMIDFYAIRAEQFDYLFSLYNEWSNSRKLWLLPNFRFSIALSYFLKSQLPSIKDSTELLLTSDKYIQEAFLSFPEVLLPLLDKCSVEPDSEVLKCQHFIKSKNSYQSLQHLIAVFIGRNYMVWKERSILAWLERNVREVISRVKSGDQLISDFDEKKKQFFSQATPKNVLRHIFLSGIKEASGILPPDVTNTPVFAFDPFPPSDSIISYSRPQSHSRPSQSGDQSLLSLFLRSWLPDFNVDNSSQGAVGGQAANVERRANNVRRDPAETNDLRRSVTSLLDAMRDLLNNIDMADIPNEGDVDESDEDRNR</sequence>
<dbReference type="AlphaFoldDB" id="A0A3S3NVC0"/>
<feature type="non-terminal residue" evidence="2">
    <location>
        <position position="1"/>
    </location>
</feature>
<dbReference type="InterPro" id="IPR006994">
    <property type="entry name" value="TCF25/Rqc1"/>
</dbReference>
<organism evidence="2 3">
    <name type="scientific">Dinothrombium tinctorium</name>
    <dbReference type="NCBI Taxonomy" id="1965070"/>
    <lineage>
        <taxon>Eukaryota</taxon>
        <taxon>Metazoa</taxon>
        <taxon>Ecdysozoa</taxon>
        <taxon>Arthropoda</taxon>
        <taxon>Chelicerata</taxon>
        <taxon>Arachnida</taxon>
        <taxon>Acari</taxon>
        <taxon>Acariformes</taxon>
        <taxon>Trombidiformes</taxon>
        <taxon>Prostigmata</taxon>
        <taxon>Anystina</taxon>
        <taxon>Parasitengona</taxon>
        <taxon>Trombidioidea</taxon>
        <taxon>Trombidiidae</taxon>
        <taxon>Dinothrombium</taxon>
    </lineage>
</organism>
<reference evidence="2 3" key="1">
    <citation type="journal article" date="2018" name="Gigascience">
        <title>Genomes of trombidid mites reveal novel predicted allergens and laterally-transferred genes associated with secondary metabolism.</title>
        <authorList>
            <person name="Dong X."/>
            <person name="Chaisiri K."/>
            <person name="Xia D."/>
            <person name="Armstrong S.D."/>
            <person name="Fang Y."/>
            <person name="Donnelly M.J."/>
            <person name="Kadowaki T."/>
            <person name="McGarry J.W."/>
            <person name="Darby A.C."/>
            <person name="Makepeace B.L."/>
        </authorList>
    </citation>
    <scope>NUCLEOTIDE SEQUENCE [LARGE SCALE GENOMIC DNA]</scope>
    <source>
        <strain evidence="2">UoL-WK</strain>
    </source>
</reference>
<feature type="compositionally biased region" description="Basic residues" evidence="1">
    <location>
        <begin position="1"/>
        <end position="10"/>
    </location>
</feature>
<feature type="compositionally biased region" description="Acidic residues" evidence="1">
    <location>
        <begin position="24"/>
        <end position="34"/>
    </location>
</feature>
<gene>
    <name evidence="2" type="ORF">B4U79_14538</name>
</gene>
<feature type="compositionally biased region" description="Polar residues" evidence="1">
    <location>
        <begin position="119"/>
        <end position="128"/>
    </location>
</feature>
<dbReference type="PANTHER" id="PTHR22684">
    <property type="entry name" value="NULP1-RELATED"/>
    <property type="match status" value="1"/>
</dbReference>
<name>A0A3S3NVC0_9ACAR</name>
<feature type="compositionally biased region" description="Basic and acidic residues" evidence="1">
    <location>
        <begin position="11"/>
        <end position="23"/>
    </location>
</feature>
<evidence type="ECO:0000313" key="2">
    <source>
        <dbReference type="EMBL" id="RWS02619.1"/>
    </source>
</evidence>
<accession>A0A3S3NVC0</accession>
<comment type="caution">
    <text evidence="2">The sequence shown here is derived from an EMBL/GenBank/DDBJ whole genome shotgun (WGS) entry which is preliminary data.</text>
</comment>
<dbReference type="STRING" id="1965070.A0A3S3NVC0"/>
<feature type="compositionally biased region" description="Basic residues" evidence="1">
    <location>
        <begin position="108"/>
        <end position="118"/>
    </location>
</feature>
<dbReference type="EMBL" id="NCKU01007459">
    <property type="protein sequence ID" value="RWS02619.1"/>
    <property type="molecule type" value="Genomic_DNA"/>
</dbReference>
<protein>
    <submittedName>
        <fullName evidence="2">Transcription factor 25-like protein</fullName>
    </submittedName>
</protein>
<proteinExistence type="predicted"/>
<feature type="region of interest" description="Disordered" evidence="1">
    <location>
        <begin position="62"/>
        <end position="133"/>
    </location>
</feature>
<feature type="region of interest" description="Disordered" evidence="1">
    <location>
        <begin position="1"/>
        <end position="45"/>
    </location>
</feature>
<dbReference type="Pfam" id="PF04910">
    <property type="entry name" value="Tcf25"/>
    <property type="match status" value="1"/>
</dbReference>
<dbReference type="PANTHER" id="PTHR22684:SF0">
    <property type="entry name" value="RIBOSOME QUALITY CONTROL COMPLEX SUBUNIT TCF25"/>
    <property type="match status" value="1"/>
</dbReference>
<dbReference type="OrthoDB" id="205993at2759"/>